<dbReference type="Proteomes" id="UP000279541">
    <property type="component" value="Chromosome"/>
</dbReference>
<dbReference type="EMBL" id="FTNZ01000014">
    <property type="protein sequence ID" value="SIS62004.1"/>
    <property type="molecule type" value="Genomic_DNA"/>
</dbReference>
<dbReference type="RefSeq" id="WP_076357653.1">
    <property type="nucleotide sequence ID" value="NZ_CP033926.1"/>
</dbReference>
<evidence type="ECO:0000313" key="4">
    <source>
        <dbReference type="Proteomes" id="UP000279541"/>
    </source>
</evidence>
<keyword evidence="4" id="KW-1185">Reference proteome</keyword>
<sequence>MQELFVKKFWKEENIWFYIHFQNEEAIRQIEISPKERILLTLESSQQGESILYDQCLKELDVENSDFITKEEFDKTWNNS</sequence>
<evidence type="ECO:0000313" key="3">
    <source>
        <dbReference type="Proteomes" id="UP000186106"/>
    </source>
</evidence>
<protein>
    <recommendedName>
        <fullName evidence="5">EF-hand domain-containing protein</fullName>
    </recommendedName>
</protein>
<gene>
    <name evidence="1" type="ORF">EG359_10400</name>
    <name evidence="2" type="ORF">SAMN05421768_11423</name>
</gene>
<reference evidence="2 3" key="1">
    <citation type="submission" date="2017-01" db="EMBL/GenBank/DDBJ databases">
        <authorList>
            <person name="Mah S.A."/>
            <person name="Swanson W.J."/>
            <person name="Moy G.W."/>
            <person name="Vacquier V.D."/>
        </authorList>
    </citation>
    <scope>NUCLEOTIDE SEQUENCE [LARGE SCALE GENOMIC DNA]</scope>
    <source>
        <strain evidence="2 3">DSM 16927</strain>
    </source>
</reference>
<organism evidence="2 3">
    <name type="scientific">Chryseobacterium joostei</name>
    <dbReference type="NCBI Taxonomy" id="112234"/>
    <lineage>
        <taxon>Bacteria</taxon>
        <taxon>Pseudomonadati</taxon>
        <taxon>Bacteroidota</taxon>
        <taxon>Flavobacteriia</taxon>
        <taxon>Flavobacteriales</taxon>
        <taxon>Weeksellaceae</taxon>
        <taxon>Chryseobacterium group</taxon>
        <taxon>Chryseobacterium</taxon>
    </lineage>
</organism>
<name>A0A1N7KKH3_9FLAO</name>
<reference evidence="1 4" key="2">
    <citation type="submission" date="2018-11" db="EMBL/GenBank/DDBJ databases">
        <title>Proposal to divide the Flavobacteriaceae and reorganize its genera based on Amino Acid Identity values calculated from whole genome sequences.</title>
        <authorList>
            <person name="Nicholson A.C."/>
            <person name="Gulvik C.A."/>
            <person name="Whitney A.M."/>
            <person name="Humrighouse B.W."/>
            <person name="Bell M."/>
            <person name="Holmes B."/>
            <person name="Steigerwalt A.G."/>
            <person name="Villarma A."/>
            <person name="Sheth M."/>
            <person name="Batra D."/>
            <person name="Pryor J."/>
            <person name="Bernardet J.-F."/>
            <person name="Hugo C."/>
            <person name="Kampfer P."/>
            <person name="Newman J."/>
            <person name="McQuiston J.R."/>
        </authorList>
    </citation>
    <scope>NUCLEOTIDE SEQUENCE [LARGE SCALE GENOMIC DNA]</scope>
    <source>
        <strain evidence="1 4">DSM 16927</strain>
    </source>
</reference>
<evidence type="ECO:0000313" key="1">
    <source>
        <dbReference type="EMBL" id="AZB00008.1"/>
    </source>
</evidence>
<dbReference type="OrthoDB" id="1263828at2"/>
<dbReference type="AlphaFoldDB" id="A0A1N7KKH3"/>
<proteinExistence type="predicted"/>
<dbReference type="Proteomes" id="UP000186106">
    <property type="component" value="Unassembled WGS sequence"/>
</dbReference>
<dbReference type="KEGG" id="cjt:EG359_10400"/>
<evidence type="ECO:0008006" key="5">
    <source>
        <dbReference type="Google" id="ProtNLM"/>
    </source>
</evidence>
<accession>A0A1N7KKH3</accession>
<dbReference type="EMBL" id="CP033926">
    <property type="protein sequence ID" value="AZB00008.1"/>
    <property type="molecule type" value="Genomic_DNA"/>
</dbReference>
<evidence type="ECO:0000313" key="2">
    <source>
        <dbReference type="EMBL" id="SIS62004.1"/>
    </source>
</evidence>